<sequence length="123" mass="13505">MNYMLIFIVYIEEATAMRFSIPIVIGTVPLEQPSTTQISAAGAFPQPSAPLQTPSVPVQPTAPPLSALRWKPPPSYQECIGMTSGNIRDADDNQEVCDDMTYRPVYPMYPTIPASQEIQKTSS</sequence>
<proteinExistence type="predicted"/>
<keyword evidence="3" id="KW-1185">Reference proteome</keyword>
<accession>A0A183J585</accession>
<gene>
    <name evidence="2" type="ORF">SBAD_LOCUS11034</name>
</gene>
<reference evidence="4" key="1">
    <citation type="submission" date="2016-06" db="UniProtKB">
        <authorList>
            <consortium name="WormBaseParasite"/>
        </authorList>
    </citation>
    <scope>IDENTIFICATION</scope>
</reference>
<feature type="region of interest" description="Disordered" evidence="1">
    <location>
        <begin position="41"/>
        <end position="67"/>
    </location>
</feature>
<protein>
    <submittedName>
        <fullName evidence="4">Secreted protein</fullName>
    </submittedName>
</protein>
<dbReference type="AlphaFoldDB" id="A0A183J585"/>
<evidence type="ECO:0000313" key="2">
    <source>
        <dbReference type="EMBL" id="VDP36546.1"/>
    </source>
</evidence>
<evidence type="ECO:0000313" key="4">
    <source>
        <dbReference type="WBParaSite" id="SBAD_0001140901-mRNA-1"/>
    </source>
</evidence>
<dbReference type="EMBL" id="UZAM01014962">
    <property type="protein sequence ID" value="VDP36546.1"/>
    <property type="molecule type" value="Genomic_DNA"/>
</dbReference>
<feature type="compositionally biased region" description="Polar residues" evidence="1">
    <location>
        <begin position="49"/>
        <end position="58"/>
    </location>
</feature>
<evidence type="ECO:0000313" key="3">
    <source>
        <dbReference type="Proteomes" id="UP000270296"/>
    </source>
</evidence>
<evidence type="ECO:0000256" key="1">
    <source>
        <dbReference type="SAM" id="MobiDB-lite"/>
    </source>
</evidence>
<dbReference type="WBParaSite" id="SBAD_0001140901-mRNA-1">
    <property type="protein sequence ID" value="SBAD_0001140901-mRNA-1"/>
    <property type="gene ID" value="SBAD_0001140901"/>
</dbReference>
<dbReference type="Proteomes" id="UP000270296">
    <property type="component" value="Unassembled WGS sequence"/>
</dbReference>
<reference evidence="2 3" key="2">
    <citation type="submission" date="2018-11" db="EMBL/GenBank/DDBJ databases">
        <authorList>
            <consortium name="Pathogen Informatics"/>
        </authorList>
    </citation>
    <scope>NUCLEOTIDE SEQUENCE [LARGE SCALE GENOMIC DNA]</scope>
</reference>
<organism evidence="4">
    <name type="scientific">Soboliphyme baturini</name>
    <dbReference type="NCBI Taxonomy" id="241478"/>
    <lineage>
        <taxon>Eukaryota</taxon>
        <taxon>Metazoa</taxon>
        <taxon>Ecdysozoa</taxon>
        <taxon>Nematoda</taxon>
        <taxon>Enoplea</taxon>
        <taxon>Dorylaimia</taxon>
        <taxon>Dioctophymatida</taxon>
        <taxon>Dioctophymatoidea</taxon>
        <taxon>Soboliphymatidae</taxon>
        <taxon>Soboliphyme</taxon>
    </lineage>
</organism>
<name>A0A183J585_9BILA</name>